<comment type="caution">
    <text evidence="6">The sequence shown here is derived from an EMBL/GenBank/DDBJ whole genome shotgun (WGS) entry which is preliminary data.</text>
</comment>
<dbReference type="PANTHER" id="PTHR13904:SF0">
    <property type="entry name" value="U4_U6 SMALL NUCLEAR RIBONUCLEOPROTEIN PRP31"/>
    <property type="match status" value="1"/>
</dbReference>
<keyword evidence="2" id="KW-0539">Nucleus</keyword>
<dbReference type="AlphaFoldDB" id="A0A7J7L3B1"/>
<name>A0A7J7L3B1_9MAGN</name>
<gene>
    <name evidence="6" type="ORF">GIB67_030808</name>
</gene>
<keyword evidence="7" id="KW-1185">Reference proteome</keyword>
<evidence type="ECO:0000256" key="3">
    <source>
        <dbReference type="ARBA" id="ARBA00023274"/>
    </source>
</evidence>
<reference evidence="6 7" key="1">
    <citation type="journal article" date="2020" name="IScience">
        <title>Genome Sequencing of the Endangered Kingdonia uniflora (Circaeasteraceae, Ranunculales) Reveals Potential Mechanisms of Evolutionary Specialization.</title>
        <authorList>
            <person name="Sun Y."/>
            <person name="Deng T."/>
            <person name="Zhang A."/>
            <person name="Moore M.J."/>
            <person name="Landis J.B."/>
            <person name="Lin N."/>
            <person name="Zhang H."/>
            <person name="Zhang X."/>
            <person name="Huang J."/>
            <person name="Zhang X."/>
            <person name="Sun H."/>
            <person name="Wang H."/>
        </authorList>
    </citation>
    <scope>NUCLEOTIDE SEQUENCE [LARGE SCALE GENOMIC DNA]</scope>
    <source>
        <strain evidence="6">TB1705</strain>
        <tissue evidence="6">Leaf</tissue>
    </source>
</reference>
<protein>
    <recommendedName>
        <fullName evidence="5">Prp31 C-terminal domain-containing protein</fullName>
    </recommendedName>
</protein>
<comment type="subcellular location">
    <subcellularLocation>
        <location evidence="1">Nucleus</location>
    </subcellularLocation>
</comment>
<dbReference type="GO" id="GO:0000244">
    <property type="term" value="P:spliceosomal tri-snRNP complex assembly"/>
    <property type="evidence" value="ECO:0007669"/>
    <property type="project" value="InterPro"/>
</dbReference>
<sequence>MEDSTQEQVINREQEIRQEPPLVKQPKSLPVPYSNTKKNRGGRRYRKRKERYSTTITCKLVNRMQFGIQEESSLGDGLGFGYGMLGQDGNGK</sequence>
<evidence type="ECO:0000313" key="6">
    <source>
        <dbReference type="EMBL" id="KAF6137044.1"/>
    </source>
</evidence>
<dbReference type="GO" id="GO:0005687">
    <property type="term" value="C:U4 snRNP"/>
    <property type="evidence" value="ECO:0007669"/>
    <property type="project" value="TreeGrafter"/>
</dbReference>
<dbReference type="GO" id="GO:0071011">
    <property type="term" value="C:precatalytic spliceosome"/>
    <property type="evidence" value="ECO:0007669"/>
    <property type="project" value="TreeGrafter"/>
</dbReference>
<evidence type="ECO:0000256" key="4">
    <source>
        <dbReference type="SAM" id="MobiDB-lite"/>
    </source>
</evidence>
<evidence type="ECO:0000256" key="1">
    <source>
        <dbReference type="ARBA" id="ARBA00004123"/>
    </source>
</evidence>
<feature type="region of interest" description="Disordered" evidence="4">
    <location>
        <begin position="1"/>
        <end position="50"/>
    </location>
</feature>
<dbReference type="EMBL" id="JACGCM010002660">
    <property type="protein sequence ID" value="KAF6137044.1"/>
    <property type="molecule type" value="Genomic_DNA"/>
</dbReference>
<evidence type="ECO:0000259" key="5">
    <source>
        <dbReference type="Pfam" id="PF09785"/>
    </source>
</evidence>
<keyword evidence="3" id="KW-0687">Ribonucleoprotein</keyword>
<organism evidence="6 7">
    <name type="scientific">Kingdonia uniflora</name>
    <dbReference type="NCBI Taxonomy" id="39325"/>
    <lineage>
        <taxon>Eukaryota</taxon>
        <taxon>Viridiplantae</taxon>
        <taxon>Streptophyta</taxon>
        <taxon>Embryophyta</taxon>
        <taxon>Tracheophyta</taxon>
        <taxon>Spermatophyta</taxon>
        <taxon>Magnoliopsida</taxon>
        <taxon>Ranunculales</taxon>
        <taxon>Circaeasteraceae</taxon>
        <taxon>Kingdonia</taxon>
    </lineage>
</organism>
<dbReference type="PANTHER" id="PTHR13904">
    <property type="entry name" value="PRE-MRNA SPLICING FACTOR PRP31"/>
    <property type="match status" value="1"/>
</dbReference>
<proteinExistence type="predicted"/>
<dbReference type="Pfam" id="PF09785">
    <property type="entry name" value="Prp31_C"/>
    <property type="match status" value="1"/>
</dbReference>
<dbReference type="InterPro" id="IPR019175">
    <property type="entry name" value="Prp31_C"/>
</dbReference>
<dbReference type="InterPro" id="IPR027105">
    <property type="entry name" value="Prp31"/>
</dbReference>
<evidence type="ECO:0000313" key="7">
    <source>
        <dbReference type="Proteomes" id="UP000541444"/>
    </source>
</evidence>
<evidence type="ECO:0000256" key="2">
    <source>
        <dbReference type="ARBA" id="ARBA00023242"/>
    </source>
</evidence>
<dbReference type="Proteomes" id="UP000541444">
    <property type="component" value="Unassembled WGS sequence"/>
</dbReference>
<accession>A0A7J7L3B1</accession>
<feature type="domain" description="Prp31 C-terminal" evidence="5">
    <location>
        <begin position="24"/>
        <end position="92"/>
    </location>
</feature>
<dbReference type="GO" id="GO:0046540">
    <property type="term" value="C:U4/U6 x U5 tri-snRNP complex"/>
    <property type="evidence" value="ECO:0007669"/>
    <property type="project" value="InterPro"/>
</dbReference>
<feature type="compositionally biased region" description="Basic residues" evidence="4">
    <location>
        <begin position="37"/>
        <end position="50"/>
    </location>
</feature>